<dbReference type="AlphaFoldDB" id="A0A517V6D2"/>
<proteinExistence type="predicted"/>
<protein>
    <submittedName>
        <fullName evidence="1">Uncharacterized protein</fullName>
    </submittedName>
</protein>
<reference evidence="1 2" key="1">
    <citation type="submission" date="2019-02" db="EMBL/GenBank/DDBJ databases">
        <title>Deep-cultivation of Planctomycetes and their phenomic and genomic characterization uncovers novel biology.</title>
        <authorList>
            <person name="Wiegand S."/>
            <person name="Jogler M."/>
            <person name="Boedeker C."/>
            <person name="Pinto D."/>
            <person name="Vollmers J."/>
            <person name="Rivas-Marin E."/>
            <person name="Kohn T."/>
            <person name="Peeters S.H."/>
            <person name="Heuer A."/>
            <person name="Rast P."/>
            <person name="Oberbeckmann S."/>
            <person name="Bunk B."/>
            <person name="Jeske O."/>
            <person name="Meyerdierks A."/>
            <person name="Storesund J.E."/>
            <person name="Kallscheuer N."/>
            <person name="Luecker S."/>
            <person name="Lage O.M."/>
            <person name="Pohl T."/>
            <person name="Merkel B.J."/>
            <person name="Hornburger P."/>
            <person name="Mueller R.-W."/>
            <person name="Bruemmer F."/>
            <person name="Labrenz M."/>
            <person name="Spormann A.M."/>
            <person name="Op den Camp H."/>
            <person name="Overmann J."/>
            <person name="Amann R."/>
            <person name="Jetten M.S.M."/>
            <person name="Mascher T."/>
            <person name="Medema M.H."/>
            <person name="Devos D.P."/>
            <person name="Kaster A.-K."/>
            <person name="Ovreas L."/>
            <person name="Rohde M."/>
            <person name="Galperin M.Y."/>
            <person name="Jogler C."/>
        </authorList>
    </citation>
    <scope>NUCLEOTIDE SEQUENCE [LARGE SCALE GENOMIC DNA]</scope>
    <source>
        <strain evidence="1 2">Pan161</strain>
    </source>
</reference>
<dbReference type="Proteomes" id="UP000316855">
    <property type="component" value="Chromosome"/>
</dbReference>
<evidence type="ECO:0000313" key="1">
    <source>
        <dbReference type="EMBL" id="QDT88554.1"/>
    </source>
</evidence>
<keyword evidence="2" id="KW-1185">Reference proteome</keyword>
<accession>A0A517V6D2</accession>
<gene>
    <name evidence="1" type="ORF">Pan161_01700</name>
</gene>
<organism evidence="1 2">
    <name type="scientific">Gimesia algae</name>
    <dbReference type="NCBI Taxonomy" id="2527971"/>
    <lineage>
        <taxon>Bacteria</taxon>
        <taxon>Pseudomonadati</taxon>
        <taxon>Planctomycetota</taxon>
        <taxon>Planctomycetia</taxon>
        <taxon>Planctomycetales</taxon>
        <taxon>Planctomycetaceae</taxon>
        <taxon>Gimesia</taxon>
    </lineage>
</organism>
<sequence>MSVWITGAGLTRGRLETEFKPADGLAEKQEKLTARPVASFIAQGKYRGIFSKYNDKIRSIIDNIYIVFIASLT</sequence>
<dbReference type="KEGG" id="gax:Pan161_01700"/>
<name>A0A517V6D2_9PLAN</name>
<evidence type="ECO:0000313" key="2">
    <source>
        <dbReference type="Proteomes" id="UP000316855"/>
    </source>
</evidence>
<dbReference type="RefSeq" id="WP_145223727.1">
    <property type="nucleotide sequence ID" value="NZ_CP036343.1"/>
</dbReference>
<dbReference type="EMBL" id="CP036343">
    <property type="protein sequence ID" value="QDT88554.1"/>
    <property type="molecule type" value="Genomic_DNA"/>
</dbReference>